<reference evidence="1 2" key="1">
    <citation type="submission" date="2024-09" db="EMBL/GenBank/DDBJ databases">
        <title>Genome sequencing and assembly of Phytophthora oleae, isolate VK10A, causative agent of rot of olive drupes.</title>
        <authorList>
            <person name="Conti Taguali S."/>
            <person name="Riolo M."/>
            <person name="La Spada F."/>
            <person name="Cacciola S.O."/>
            <person name="Dionisio G."/>
        </authorList>
    </citation>
    <scope>NUCLEOTIDE SEQUENCE [LARGE SCALE GENOMIC DNA]</scope>
    <source>
        <strain evidence="1 2">VK10A</strain>
    </source>
</reference>
<accession>A0ABD3FAD7</accession>
<evidence type="ECO:0000313" key="2">
    <source>
        <dbReference type="Proteomes" id="UP001632037"/>
    </source>
</evidence>
<organism evidence="1 2">
    <name type="scientific">Phytophthora oleae</name>
    <dbReference type="NCBI Taxonomy" id="2107226"/>
    <lineage>
        <taxon>Eukaryota</taxon>
        <taxon>Sar</taxon>
        <taxon>Stramenopiles</taxon>
        <taxon>Oomycota</taxon>
        <taxon>Peronosporomycetes</taxon>
        <taxon>Peronosporales</taxon>
        <taxon>Peronosporaceae</taxon>
        <taxon>Phytophthora</taxon>
    </lineage>
</organism>
<keyword evidence="2" id="KW-1185">Reference proteome</keyword>
<evidence type="ECO:0000313" key="1">
    <source>
        <dbReference type="EMBL" id="KAL3663858.1"/>
    </source>
</evidence>
<dbReference type="AlphaFoldDB" id="A0ABD3FAD7"/>
<dbReference type="EMBL" id="JBIMZQ010000026">
    <property type="protein sequence ID" value="KAL3663858.1"/>
    <property type="molecule type" value="Genomic_DNA"/>
</dbReference>
<comment type="caution">
    <text evidence="1">The sequence shown here is derived from an EMBL/GenBank/DDBJ whole genome shotgun (WGS) entry which is preliminary data.</text>
</comment>
<protein>
    <submittedName>
        <fullName evidence="1">Uncharacterized protein</fullName>
    </submittedName>
</protein>
<name>A0ABD3FAD7_9STRA</name>
<sequence>MPAEKKQEDVSFVLIQVKNRNEKDNEFSTEKLNRNLSKHKSVCDIIRVNIDVLGEPEDKRDAVGRTSQLEEGRQSFHIVF</sequence>
<proteinExistence type="predicted"/>
<gene>
    <name evidence="1" type="ORF">V7S43_011270</name>
</gene>
<dbReference type="Proteomes" id="UP001632037">
    <property type="component" value="Unassembled WGS sequence"/>
</dbReference>